<feature type="domain" description="CHAT" evidence="1">
    <location>
        <begin position="100"/>
        <end position="317"/>
    </location>
</feature>
<proteinExistence type="predicted"/>
<gene>
    <name evidence="2" type="ORF">D9611_001083</name>
</gene>
<sequence>MLADAVPVVIVNVSEDRCDGVVISSGTSEPVHVPLPRFSLVKAKEDRNMLGTQLMMHNLRRRAAKPSEEEVLTRAIQRVRVGEAGHRPNPVQDILRNRWEEVVKPIINALGIPRIEYQEAGATFPRIWWCLTGPLAFLPLHAAGLYGSEVPETIHNYAISSYTPNVSSLIARVRGSRLNDNQATSGLFLNSQPSPPGASPIPGTIREVRLINDMAGKTKVRALKAEGDECLEYMEQYSSIYLACHASQDTIDPLQSRFIFHKGSLSLGAIIQRDLKNADLAFLSACETGTGEEKVSDEVVHLAAGMLAAGYCRVVATM</sequence>
<dbReference type="AlphaFoldDB" id="A0A8H5CIM7"/>
<organism evidence="2 3">
    <name type="scientific">Ephemerocybe angulata</name>
    <dbReference type="NCBI Taxonomy" id="980116"/>
    <lineage>
        <taxon>Eukaryota</taxon>
        <taxon>Fungi</taxon>
        <taxon>Dikarya</taxon>
        <taxon>Basidiomycota</taxon>
        <taxon>Agaricomycotina</taxon>
        <taxon>Agaricomycetes</taxon>
        <taxon>Agaricomycetidae</taxon>
        <taxon>Agaricales</taxon>
        <taxon>Agaricineae</taxon>
        <taxon>Psathyrellaceae</taxon>
        <taxon>Ephemerocybe</taxon>
    </lineage>
</organism>
<evidence type="ECO:0000313" key="2">
    <source>
        <dbReference type="EMBL" id="KAF5342467.1"/>
    </source>
</evidence>
<evidence type="ECO:0000259" key="1">
    <source>
        <dbReference type="Pfam" id="PF12770"/>
    </source>
</evidence>
<accession>A0A8H5CIM7</accession>
<keyword evidence="3" id="KW-1185">Reference proteome</keyword>
<name>A0A8H5CIM7_9AGAR</name>
<reference evidence="2 3" key="1">
    <citation type="journal article" date="2020" name="ISME J.">
        <title>Uncovering the hidden diversity of litter-decomposition mechanisms in mushroom-forming fungi.</title>
        <authorList>
            <person name="Floudas D."/>
            <person name="Bentzer J."/>
            <person name="Ahren D."/>
            <person name="Johansson T."/>
            <person name="Persson P."/>
            <person name="Tunlid A."/>
        </authorList>
    </citation>
    <scope>NUCLEOTIDE SEQUENCE [LARGE SCALE GENOMIC DNA]</scope>
    <source>
        <strain evidence="2 3">CBS 175.51</strain>
    </source>
</reference>
<protein>
    <recommendedName>
        <fullName evidence="1">CHAT domain-containing protein</fullName>
    </recommendedName>
</protein>
<evidence type="ECO:0000313" key="3">
    <source>
        <dbReference type="Proteomes" id="UP000541558"/>
    </source>
</evidence>
<dbReference type="Pfam" id="PF12770">
    <property type="entry name" value="CHAT"/>
    <property type="match status" value="1"/>
</dbReference>
<dbReference type="InterPro" id="IPR024983">
    <property type="entry name" value="CHAT_dom"/>
</dbReference>
<dbReference type="EMBL" id="JAACJK010000001">
    <property type="protein sequence ID" value="KAF5342467.1"/>
    <property type="molecule type" value="Genomic_DNA"/>
</dbReference>
<dbReference type="OrthoDB" id="9991317at2759"/>
<comment type="caution">
    <text evidence="2">The sequence shown here is derived from an EMBL/GenBank/DDBJ whole genome shotgun (WGS) entry which is preliminary data.</text>
</comment>
<dbReference type="Proteomes" id="UP000541558">
    <property type="component" value="Unassembled WGS sequence"/>
</dbReference>